<protein>
    <submittedName>
        <fullName evidence="1">Uncharacterized protein</fullName>
    </submittedName>
</protein>
<evidence type="ECO:0000313" key="1">
    <source>
        <dbReference type="EMBL" id="JAD73339.1"/>
    </source>
</evidence>
<name>A0A0A9CAJ9_ARUDO</name>
<accession>A0A0A9CAJ9</accession>
<reference evidence="1" key="1">
    <citation type="submission" date="2014-09" db="EMBL/GenBank/DDBJ databases">
        <authorList>
            <person name="Magalhaes I.L.F."/>
            <person name="Oliveira U."/>
            <person name="Santos F.R."/>
            <person name="Vidigal T.H.D.A."/>
            <person name="Brescovit A.D."/>
            <person name="Santos A.J."/>
        </authorList>
    </citation>
    <scope>NUCLEOTIDE SEQUENCE</scope>
    <source>
        <tissue evidence="1">Shoot tissue taken approximately 20 cm above the soil surface</tissue>
    </source>
</reference>
<proteinExistence type="predicted"/>
<reference evidence="1" key="2">
    <citation type="journal article" date="2015" name="Data Brief">
        <title>Shoot transcriptome of the giant reed, Arundo donax.</title>
        <authorList>
            <person name="Barrero R.A."/>
            <person name="Guerrero F.D."/>
            <person name="Moolhuijzen P."/>
            <person name="Goolsby J.A."/>
            <person name="Tidwell J."/>
            <person name="Bellgard S.E."/>
            <person name="Bellgard M.I."/>
        </authorList>
    </citation>
    <scope>NUCLEOTIDE SEQUENCE</scope>
    <source>
        <tissue evidence="1">Shoot tissue taken approximately 20 cm above the soil surface</tissue>
    </source>
</reference>
<dbReference type="AlphaFoldDB" id="A0A0A9CAJ9"/>
<sequence>MLFIVDRRTSIPIPCPCLKFTALDLHNYIGVASSGTTFEACLIPLFSDARTLLENKIFWSNFV</sequence>
<dbReference type="EMBL" id="GBRH01224556">
    <property type="protein sequence ID" value="JAD73339.1"/>
    <property type="molecule type" value="Transcribed_RNA"/>
</dbReference>
<organism evidence="1">
    <name type="scientific">Arundo donax</name>
    <name type="common">Giant reed</name>
    <name type="synonym">Donax arundinaceus</name>
    <dbReference type="NCBI Taxonomy" id="35708"/>
    <lineage>
        <taxon>Eukaryota</taxon>
        <taxon>Viridiplantae</taxon>
        <taxon>Streptophyta</taxon>
        <taxon>Embryophyta</taxon>
        <taxon>Tracheophyta</taxon>
        <taxon>Spermatophyta</taxon>
        <taxon>Magnoliopsida</taxon>
        <taxon>Liliopsida</taxon>
        <taxon>Poales</taxon>
        <taxon>Poaceae</taxon>
        <taxon>PACMAD clade</taxon>
        <taxon>Arundinoideae</taxon>
        <taxon>Arundineae</taxon>
        <taxon>Arundo</taxon>
    </lineage>
</organism>